<comment type="caution">
    <text evidence="1">The sequence shown here is derived from an EMBL/GenBank/DDBJ whole genome shotgun (WGS) entry which is preliminary data.</text>
</comment>
<feature type="non-terminal residue" evidence="1">
    <location>
        <position position="1"/>
    </location>
</feature>
<name>A0A1Q9BRJ0_SYMMI</name>
<feature type="non-terminal residue" evidence="1">
    <location>
        <position position="36"/>
    </location>
</feature>
<reference evidence="1 2" key="1">
    <citation type="submission" date="2016-02" db="EMBL/GenBank/DDBJ databases">
        <title>Genome analysis of coral dinoflagellate symbionts highlights evolutionary adaptations to a symbiotic lifestyle.</title>
        <authorList>
            <person name="Aranda M."/>
            <person name="Li Y."/>
            <person name="Liew Y.J."/>
            <person name="Baumgarten S."/>
            <person name="Simakov O."/>
            <person name="Wilson M."/>
            <person name="Piel J."/>
            <person name="Ashoor H."/>
            <person name="Bougouffa S."/>
            <person name="Bajic V.B."/>
            <person name="Ryu T."/>
            <person name="Ravasi T."/>
            <person name="Bayer T."/>
            <person name="Micklem G."/>
            <person name="Kim H."/>
            <person name="Bhak J."/>
            <person name="Lajeunesse T.C."/>
            <person name="Voolstra C.R."/>
        </authorList>
    </citation>
    <scope>NUCLEOTIDE SEQUENCE [LARGE SCALE GENOMIC DNA]</scope>
    <source>
        <strain evidence="1 2">CCMP2467</strain>
    </source>
</reference>
<accession>A0A1Q9BRJ0</accession>
<protein>
    <submittedName>
        <fullName evidence="1">Uncharacterized protein</fullName>
    </submittedName>
</protein>
<keyword evidence="2" id="KW-1185">Reference proteome</keyword>
<dbReference type="EMBL" id="LSRX01005748">
    <property type="protein sequence ID" value="OLP73327.1"/>
    <property type="molecule type" value="Genomic_DNA"/>
</dbReference>
<sequence>RTAAEVSGISPSTRPWTFQRPWKCLVQKSFPSRPRF</sequence>
<gene>
    <name evidence="1" type="ORF">AK812_SmicGene47467</name>
</gene>
<evidence type="ECO:0000313" key="2">
    <source>
        <dbReference type="Proteomes" id="UP000186817"/>
    </source>
</evidence>
<organism evidence="1 2">
    <name type="scientific">Symbiodinium microadriaticum</name>
    <name type="common">Dinoflagellate</name>
    <name type="synonym">Zooxanthella microadriatica</name>
    <dbReference type="NCBI Taxonomy" id="2951"/>
    <lineage>
        <taxon>Eukaryota</taxon>
        <taxon>Sar</taxon>
        <taxon>Alveolata</taxon>
        <taxon>Dinophyceae</taxon>
        <taxon>Suessiales</taxon>
        <taxon>Symbiodiniaceae</taxon>
        <taxon>Symbiodinium</taxon>
    </lineage>
</organism>
<proteinExistence type="predicted"/>
<evidence type="ECO:0000313" key="1">
    <source>
        <dbReference type="EMBL" id="OLP73327.1"/>
    </source>
</evidence>
<dbReference type="AlphaFoldDB" id="A0A1Q9BRJ0"/>
<dbReference type="Proteomes" id="UP000186817">
    <property type="component" value="Unassembled WGS sequence"/>
</dbReference>